<feature type="modified residue" description="4-aspartylphosphate" evidence="2">
    <location>
        <position position="59"/>
    </location>
</feature>
<dbReference type="Gene3D" id="3.40.50.2300">
    <property type="match status" value="1"/>
</dbReference>
<dbReference type="AlphaFoldDB" id="A0A494XSF0"/>
<dbReference type="InterPro" id="IPR001789">
    <property type="entry name" value="Sig_transdc_resp-reg_receiver"/>
</dbReference>
<dbReference type="SMART" id="SM00448">
    <property type="entry name" value="REC"/>
    <property type="match status" value="1"/>
</dbReference>
<evidence type="ECO:0000259" key="3">
    <source>
        <dbReference type="PROSITE" id="PS50110"/>
    </source>
</evidence>
<dbReference type="Proteomes" id="UP000270342">
    <property type="component" value="Unassembled WGS sequence"/>
</dbReference>
<dbReference type="PANTHER" id="PTHR44591:SF3">
    <property type="entry name" value="RESPONSE REGULATORY DOMAIN-CONTAINING PROTEIN"/>
    <property type="match status" value="1"/>
</dbReference>
<reference evidence="4 5" key="1">
    <citation type="submission" date="2018-10" db="EMBL/GenBank/DDBJ databases">
        <title>Robbsia sp. DHC34, isolated from soil.</title>
        <authorList>
            <person name="Gao Z.-H."/>
            <person name="Qiu L.-H."/>
        </authorList>
    </citation>
    <scope>NUCLEOTIDE SEQUENCE [LARGE SCALE GENOMIC DNA]</scope>
    <source>
        <strain evidence="4 5">DHC34</strain>
    </source>
</reference>
<keyword evidence="5" id="KW-1185">Reference proteome</keyword>
<dbReference type="InterPro" id="IPR011006">
    <property type="entry name" value="CheY-like_superfamily"/>
</dbReference>
<dbReference type="EMBL" id="RBZU01000008">
    <property type="protein sequence ID" value="RKP51796.1"/>
    <property type="molecule type" value="Genomic_DNA"/>
</dbReference>
<organism evidence="4 5">
    <name type="scientific">Pararobbsia silviterrae</name>
    <dbReference type="NCBI Taxonomy" id="1792498"/>
    <lineage>
        <taxon>Bacteria</taxon>
        <taxon>Pseudomonadati</taxon>
        <taxon>Pseudomonadota</taxon>
        <taxon>Betaproteobacteria</taxon>
        <taxon>Burkholderiales</taxon>
        <taxon>Burkholderiaceae</taxon>
        <taxon>Pararobbsia</taxon>
    </lineage>
</organism>
<feature type="domain" description="Response regulatory" evidence="3">
    <location>
        <begin position="10"/>
        <end position="129"/>
    </location>
</feature>
<proteinExistence type="predicted"/>
<dbReference type="PANTHER" id="PTHR44591">
    <property type="entry name" value="STRESS RESPONSE REGULATOR PROTEIN 1"/>
    <property type="match status" value="1"/>
</dbReference>
<dbReference type="Pfam" id="PF00072">
    <property type="entry name" value="Response_reg"/>
    <property type="match status" value="1"/>
</dbReference>
<dbReference type="GO" id="GO:0000160">
    <property type="term" value="P:phosphorelay signal transduction system"/>
    <property type="evidence" value="ECO:0007669"/>
    <property type="project" value="InterPro"/>
</dbReference>
<name>A0A494XSF0_9BURK</name>
<accession>A0A494XSF0</accession>
<evidence type="ECO:0000313" key="4">
    <source>
        <dbReference type="EMBL" id="RKP51796.1"/>
    </source>
</evidence>
<protein>
    <submittedName>
        <fullName evidence="4">Response regulator</fullName>
    </submittedName>
</protein>
<comment type="caution">
    <text evidence="4">The sequence shown here is derived from an EMBL/GenBank/DDBJ whole genome shotgun (WGS) entry which is preliminary data.</text>
</comment>
<evidence type="ECO:0000256" key="1">
    <source>
        <dbReference type="ARBA" id="ARBA00022553"/>
    </source>
</evidence>
<dbReference type="InterPro" id="IPR050595">
    <property type="entry name" value="Bact_response_regulator"/>
</dbReference>
<dbReference type="OrthoDB" id="9005552at2"/>
<gene>
    <name evidence="4" type="ORF">D7S86_17720</name>
</gene>
<dbReference type="PROSITE" id="PS50110">
    <property type="entry name" value="RESPONSE_REGULATORY"/>
    <property type="match status" value="1"/>
</dbReference>
<sequence length="139" mass="14795">MNADAVSGKKILIVEDEEGSRQSLAAMLTDCDADVTAVADAEGALAVIEQRLPDAVISDIELPGMDGYYFIQKLRDLESKMGAPSAPAVALTAHGDEAHQLRAVGEGFQMHVMKPVDPAGLLRVLDRLLSEVRQKPGNA</sequence>
<evidence type="ECO:0000256" key="2">
    <source>
        <dbReference type="PROSITE-ProRule" id="PRU00169"/>
    </source>
</evidence>
<evidence type="ECO:0000313" key="5">
    <source>
        <dbReference type="Proteomes" id="UP000270342"/>
    </source>
</evidence>
<dbReference type="SUPFAM" id="SSF52172">
    <property type="entry name" value="CheY-like"/>
    <property type="match status" value="1"/>
</dbReference>
<keyword evidence="1 2" id="KW-0597">Phosphoprotein</keyword>